<keyword evidence="4" id="KW-0808">Transferase</keyword>
<dbReference type="NCBIfam" id="TIGR00693">
    <property type="entry name" value="thiE"/>
    <property type="match status" value="1"/>
</dbReference>
<evidence type="ECO:0000256" key="10">
    <source>
        <dbReference type="ARBA" id="ARBA00047883"/>
    </source>
</evidence>
<dbReference type="PANTHER" id="PTHR20858">
    <property type="entry name" value="PHOSPHOMETHYLPYRIMIDINE KINASE"/>
    <property type="match status" value="1"/>
</dbReference>
<reference evidence="12" key="1">
    <citation type="submission" date="2021-08" db="EMBL/GenBank/DDBJ databases">
        <title>WGS assembly of Ceratopteris richardii.</title>
        <authorList>
            <person name="Marchant D.B."/>
            <person name="Chen G."/>
            <person name="Jenkins J."/>
            <person name="Shu S."/>
            <person name="Leebens-Mack J."/>
            <person name="Grimwood J."/>
            <person name="Schmutz J."/>
            <person name="Soltis P."/>
            <person name="Soltis D."/>
            <person name="Chen Z.-H."/>
        </authorList>
    </citation>
    <scope>NUCLEOTIDE SEQUENCE</scope>
    <source>
        <strain evidence="12">Whitten #5841</strain>
        <tissue evidence="12">Leaf</tissue>
    </source>
</reference>
<keyword evidence="5" id="KW-0479">Metal-binding</keyword>
<dbReference type="Pfam" id="PF02581">
    <property type="entry name" value="TMP-TENI"/>
    <property type="match status" value="1"/>
</dbReference>
<evidence type="ECO:0000256" key="3">
    <source>
        <dbReference type="ARBA" id="ARBA00012830"/>
    </source>
</evidence>
<dbReference type="SUPFAM" id="SSF53613">
    <property type="entry name" value="Ribokinase-like"/>
    <property type="match status" value="1"/>
</dbReference>
<sequence length="339" mass="36552">MWVCNHVNLYWKLKRFNALSVSVSDSAGAAGTQAGIRARGALGVCCSIAITETSIYNIMGRQETMDTHGTGCTLTSYIAAEMAAKRNIQDALEHNMKIGTCLRGPFSHSFTFAEYSKIPERQVLKASNLRLYAVTDSGLNKRWQRSAVEAVRSAIKGGATMVQLRVKEAETLDFFKEAVSCVEVAKHSRIPIVINDRVDIAMACGADGVHLGQSDLPARQARMLLGSDKIIGVSCQTLEQVQKAYEDGADYVGSGAVFPTTTKKINSAIGLEHLYALCRGSPLPVVAIGGINASNVKEVLRERPSTLHGVAVISALFDQPDVCKATQELAEIISDVFNS</sequence>
<dbReference type="FunFam" id="3.20.20.70:FF:000104">
    <property type="entry name" value="Thiamine biosynthetic bifunctional enzyme"/>
    <property type="match status" value="1"/>
</dbReference>
<dbReference type="Gene3D" id="3.40.1190.20">
    <property type="match status" value="1"/>
</dbReference>
<dbReference type="GO" id="GO:0008972">
    <property type="term" value="F:phosphomethylpyrimidine kinase activity"/>
    <property type="evidence" value="ECO:0007669"/>
    <property type="project" value="TreeGrafter"/>
</dbReference>
<evidence type="ECO:0000256" key="8">
    <source>
        <dbReference type="ARBA" id="ARBA00047334"/>
    </source>
</evidence>
<dbReference type="InterPro" id="IPR034291">
    <property type="entry name" value="TMP_synthase"/>
</dbReference>
<dbReference type="Proteomes" id="UP000825935">
    <property type="component" value="Chromosome 35"/>
</dbReference>
<keyword evidence="6" id="KW-0460">Magnesium</keyword>
<evidence type="ECO:0000256" key="4">
    <source>
        <dbReference type="ARBA" id="ARBA00022679"/>
    </source>
</evidence>
<comment type="catalytic activity">
    <reaction evidence="8">
        <text>4-methyl-5-(2-phosphooxyethyl)-thiazole + 4-amino-2-methyl-5-(diphosphooxymethyl)pyrimidine + H(+) = thiamine phosphate + diphosphate</text>
        <dbReference type="Rhea" id="RHEA:22328"/>
        <dbReference type="ChEBI" id="CHEBI:15378"/>
        <dbReference type="ChEBI" id="CHEBI:33019"/>
        <dbReference type="ChEBI" id="CHEBI:37575"/>
        <dbReference type="ChEBI" id="CHEBI:57841"/>
        <dbReference type="ChEBI" id="CHEBI:58296"/>
        <dbReference type="EC" id="2.5.1.3"/>
    </reaction>
</comment>
<evidence type="ECO:0000256" key="9">
    <source>
        <dbReference type="ARBA" id="ARBA00047851"/>
    </source>
</evidence>
<dbReference type="GO" id="GO:0008902">
    <property type="term" value="F:hydroxymethylpyrimidine kinase activity"/>
    <property type="evidence" value="ECO:0007669"/>
    <property type="project" value="TreeGrafter"/>
</dbReference>
<feature type="domain" description="Thiamine phosphate synthase/TenI" evidence="11">
    <location>
        <begin position="131"/>
        <end position="316"/>
    </location>
</feature>
<dbReference type="InterPro" id="IPR036206">
    <property type="entry name" value="ThiamineP_synth_sf"/>
</dbReference>
<organism evidence="12 13">
    <name type="scientific">Ceratopteris richardii</name>
    <name type="common">Triangle waterfern</name>
    <dbReference type="NCBI Taxonomy" id="49495"/>
    <lineage>
        <taxon>Eukaryota</taxon>
        <taxon>Viridiplantae</taxon>
        <taxon>Streptophyta</taxon>
        <taxon>Embryophyta</taxon>
        <taxon>Tracheophyta</taxon>
        <taxon>Polypodiopsida</taxon>
        <taxon>Polypodiidae</taxon>
        <taxon>Polypodiales</taxon>
        <taxon>Pteridineae</taxon>
        <taxon>Pteridaceae</taxon>
        <taxon>Parkerioideae</taxon>
        <taxon>Ceratopteris</taxon>
    </lineage>
</organism>
<evidence type="ECO:0000313" key="13">
    <source>
        <dbReference type="Proteomes" id="UP000825935"/>
    </source>
</evidence>
<evidence type="ECO:0000256" key="1">
    <source>
        <dbReference type="ARBA" id="ARBA00001946"/>
    </source>
</evidence>
<evidence type="ECO:0000313" key="12">
    <source>
        <dbReference type="EMBL" id="KAH7282066.1"/>
    </source>
</evidence>
<comment type="cofactor">
    <cofactor evidence="1">
        <name>Mg(2+)</name>
        <dbReference type="ChEBI" id="CHEBI:18420"/>
    </cofactor>
</comment>
<dbReference type="OrthoDB" id="10028886at2759"/>
<evidence type="ECO:0000256" key="5">
    <source>
        <dbReference type="ARBA" id="ARBA00022723"/>
    </source>
</evidence>
<evidence type="ECO:0000256" key="6">
    <source>
        <dbReference type="ARBA" id="ARBA00022842"/>
    </source>
</evidence>
<dbReference type="InterPro" id="IPR022998">
    <property type="entry name" value="ThiamineP_synth_TenI"/>
</dbReference>
<dbReference type="AlphaFoldDB" id="A0A8T2QED4"/>
<evidence type="ECO:0000256" key="7">
    <source>
        <dbReference type="ARBA" id="ARBA00022977"/>
    </source>
</evidence>
<dbReference type="GO" id="GO:0009507">
    <property type="term" value="C:chloroplast"/>
    <property type="evidence" value="ECO:0007669"/>
    <property type="project" value="TreeGrafter"/>
</dbReference>
<dbReference type="EC" id="2.5.1.3" evidence="3"/>
<accession>A0A8T2QED4</accession>
<protein>
    <recommendedName>
        <fullName evidence="3">thiamine phosphate synthase</fullName>
        <ecNumber evidence="3">2.5.1.3</ecNumber>
    </recommendedName>
</protein>
<dbReference type="InterPro" id="IPR013785">
    <property type="entry name" value="Aldolase_TIM"/>
</dbReference>
<comment type="caution">
    <text evidence="12">The sequence shown here is derived from an EMBL/GenBank/DDBJ whole genome shotgun (WGS) entry which is preliminary data.</text>
</comment>
<proteinExistence type="inferred from homology"/>
<comment type="catalytic activity">
    <reaction evidence="9">
        <text>2-(2-carboxy-4-methylthiazol-5-yl)ethyl phosphate + 4-amino-2-methyl-5-(diphosphooxymethyl)pyrimidine + 2 H(+) = thiamine phosphate + CO2 + diphosphate</text>
        <dbReference type="Rhea" id="RHEA:47848"/>
        <dbReference type="ChEBI" id="CHEBI:15378"/>
        <dbReference type="ChEBI" id="CHEBI:16526"/>
        <dbReference type="ChEBI" id="CHEBI:33019"/>
        <dbReference type="ChEBI" id="CHEBI:37575"/>
        <dbReference type="ChEBI" id="CHEBI:57841"/>
        <dbReference type="ChEBI" id="CHEBI:62890"/>
        <dbReference type="EC" id="2.5.1.3"/>
    </reaction>
</comment>
<dbReference type="SUPFAM" id="SSF51391">
    <property type="entry name" value="Thiamin phosphate synthase"/>
    <property type="match status" value="1"/>
</dbReference>
<dbReference type="PANTHER" id="PTHR20858:SF17">
    <property type="entry name" value="HYDROXYMETHYLPYRIMIDINE_PHOSPHOMETHYLPYRIMIDINE KINASE THI20-RELATED"/>
    <property type="match status" value="1"/>
</dbReference>
<keyword evidence="13" id="KW-1185">Reference proteome</keyword>
<gene>
    <name evidence="12" type="ORF">KP509_35G010600</name>
</gene>
<name>A0A8T2QED4_CERRI</name>
<dbReference type="HAMAP" id="MF_00097">
    <property type="entry name" value="TMP_synthase"/>
    <property type="match status" value="1"/>
</dbReference>
<dbReference type="EMBL" id="CM035440">
    <property type="protein sequence ID" value="KAH7282066.1"/>
    <property type="molecule type" value="Genomic_DNA"/>
</dbReference>
<dbReference type="GO" id="GO:0046872">
    <property type="term" value="F:metal ion binding"/>
    <property type="evidence" value="ECO:0007669"/>
    <property type="project" value="UniProtKB-KW"/>
</dbReference>
<keyword evidence="7" id="KW-0784">Thiamine biosynthesis</keyword>
<comment type="catalytic activity">
    <reaction evidence="10">
        <text>2-[(2R,5Z)-2-carboxy-4-methylthiazol-5(2H)-ylidene]ethyl phosphate + 4-amino-2-methyl-5-(diphosphooxymethyl)pyrimidine + 2 H(+) = thiamine phosphate + CO2 + diphosphate</text>
        <dbReference type="Rhea" id="RHEA:47844"/>
        <dbReference type="ChEBI" id="CHEBI:15378"/>
        <dbReference type="ChEBI" id="CHEBI:16526"/>
        <dbReference type="ChEBI" id="CHEBI:33019"/>
        <dbReference type="ChEBI" id="CHEBI:37575"/>
        <dbReference type="ChEBI" id="CHEBI:57841"/>
        <dbReference type="ChEBI" id="CHEBI:62899"/>
        <dbReference type="EC" id="2.5.1.3"/>
    </reaction>
</comment>
<dbReference type="InterPro" id="IPR029056">
    <property type="entry name" value="Ribokinase-like"/>
</dbReference>
<comment type="pathway">
    <text evidence="2">Cofactor biosynthesis; thiamine diphosphate biosynthesis; thiamine phosphate from 4-amino-2-methyl-5-diphosphomethylpyrimidine and 4-methyl-5-(2-phosphoethyl)-thiazole: step 1/1.</text>
</comment>
<dbReference type="GO" id="GO:0004789">
    <property type="term" value="F:thiamine-phosphate diphosphorylase activity"/>
    <property type="evidence" value="ECO:0007669"/>
    <property type="project" value="UniProtKB-EC"/>
</dbReference>
<evidence type="ECO:0000256" key="2">
    <source>
        <dbReference type="ARBA" id="ARBA00005165"/>
    </source>
</evidence>
<dbReference type="GO" id="GO:0009228">
    <property type="term" value="P:thiamine biosynthetic process"/>
    <property type="evidence" value="ECO:0007669"/>
    <property type="project" value="UniProtKB-KW"/>
</dbReference>
<evidence type="ECO:0000259" key="11">
    <source>
        <dbReference type="Pfam" id="PF02581"/>
    </source>
</evidence>
<dbReference type="Gene3D" id="3.20.20.70">
    <property type="entry name" value="Aldolase class I"/>
    <property type="match status" value="1"/>
</dbReference>
<dbReference type="CDD" id="cd00564">
    <property type="entry name" value="TMP_TenI"/>
    <property type="match status" value="1"/>
</dbReference>